<name>A0A7K6W5Z4_STECA</name>
<dbReference type="Gene3D" id="1.10.510.10">
    <property type="entry name" value="Transferase(Phosphotransferase) domain 1"/>
    <property type="match status" value="1"/>
</dbReference>
<dbReference type="PROSITE" id="PS50105">
    <property type="entry name" value="SAM_DOMAIN"/>
    <property type="match status" value="1"/>
</dbReference>
<dbReference type="Pfam" id="PF14575">
    <property type="entry name" value="EphA2_TM"/>
    <property type="match status" value="1"/>
</dbReference>
<evidence type="ECO:0000256" key="3">
    <source>
        <dbReference type="ARBA" id="ARBA00022679"/>
    </source>
</evidence>
<proteinExistence type="predicted"/>
<feature type="non-terminal residue" evidence="18">
    <location>
        <position position="569"/>
    </location>
</feature>
<dbReference type="Pfam" id="PF00536">
    <property type="entry name" value="SAM_1"/>
    <property type="match status" value="1"/>
</dbReference>
<protein>
    <recommendedName>
        <fullName evidence="2">receptor protein-tyrosine kinase</fullName>
        <ecNumber evidence="2">2.7.10.1</ecNumber>
    </recommendedName>
</protein>
<keyword evidence="7 13" id="KW-0067">ATP-binding</keyword>
<feature type="transmembrane region" description="Helical" evidence="14">
    <location>
        <begin position="109"/>
        <end position="131"/>
    </location>
</feature>
<evidence type="ECO:0000256" key="1">
    <source>
        <dbReference type="ARBA" id="ARBA00004479"/>
    </source>
</evidence>
<dbReference type="EC" id="2.7.10.1" evidence="2"/>
<evidence type="ECO:0000259" key="16">
    <source>
        <dbReference type="PROSITE" id="PS50105"/>
    </source>
</evidence>
<dbReference type="AlphaFoldDB" id="A0A7K6W5Z4"/>
<accession>A0A7K6W5Z4</accession>
<evidence type="ECO:0000259" key="15">
    <source>
        <dbReference type="PROSITE" id="PS50011"/>
    </source>
</evidence>
<evidence type="ECO:0000256" key="9">
    <source>
        <dbReference type="ARBA" id="ARBA00023136"/>
    </source>
</evidence>
<dbReference type="SUPFAM" id="SSF47769">
    <property type="entry name" value="SAM/Pointed domain"/>
    <property type="match status" value="1"/>
</dbReference>
<evidence type="ECO:0000256" key="2">
    <source>
        <dbReference type="ARBA" id="ARBA00011902"/>
    </source>
</evidence>
<dbReference type="Pfam" id="PF07714">
    <property type="entry name" value="PK_Tyr_Ser-Thr"/>
    <property type="match status" value="1"/>
</dbReference>
<feature type="non-terminal residue" evidence="18">
    <location>
        <position position="1"/>
    </location>
</feature>
<dbReference type="PROSITE" id="PS00107">
    <property type="entry name" value="PROTEIN_KINASE_ATP"/>
    <property type="match status" value="1"/>
</dbReference>
<reference evidence="18 19" key="1">
    <citation type="submission" date="2019-09" db="EMBL/GenBank/DDBJ databases">
        <title>Bird 10,000 Genomes (B10K) Project - Family phase.</title>
        <authorList>
            <person name="Zhang G."/>
        </authorList>
    </citation>
    <scope>NUCLEOTIDE SEQUENCE [LARGE SCALE GENOMIC DNA]</scope>
    <source>
        <strain evidence="18">OUT-0004</strain>
    </source>
</reference>
<dbReference type="Proteomes" id="UP000516988">
    <property type="component" value="Unassembled WGS sequence"/>
</dbReference>
<sequence length="569" mass="63898">APSAVSIMHQVSRTVDSITLSWSQPDQPNGVILDYELQYYEKDLSELNSTTVKSPTNTVAVQNLKAGTIYVFQVRARTVAGYGRYSGKMYFQTMTEAEYQTSVQEKLPLIIGSSAAGLVFLIAVVVIVIVCNRRRGFERADSEYTDKLQHYTSGHSTYRGPSPGLGVRSLLVTPGMKIYIDPFTYEDPNEAVREFAKEIDISCVKIEQVIGAGEFGEVCSGHLKLPGKREIFVAIKTLKSGYTEKQRRDFLSEASIMGQFDHPNVIHLEGVVTKSSPVMIITEFMENGSLDSFLRQNDGQFTVIQLVGMLRGIAAGMKYLADMNYVHRDLAARNILVNSNLVCKVSDFGLSRFLEDDTSDPTYTSALGGKIPIRWTAPEAIQYRKFTSASDVWSYGIVMWEVMSYGERPYWDMTNQDVINAIEQDYRLPPPMDCPNALHQLMLDCWQKDRNHRPKFGQIVNTLDKMIRNPNSLKAMAPLSSGMNLPLLDRTIPDYTSFNTVDEWLDAIKMSQYKESFASAGFTTFDVVSQMTVEDILRVGVTLAGHQKKILNSIQVMRAQMNQIQSVEV</sequence>
<feature type="domain" description="Protein kinase" evidence="15">
    <location>
        <begin position="204"/>
        <end position="467"/>
    </location>
</feature>
<dbReference type="GO" id="GO:0005005">
    <property type="term" value="F:transmembrane-ephrin receptor activity"/>
    <property type="evidence" value="ECO:0007669"/>
    <property type="project" value="TreeGrafter"/>
</dbReference>
<keyword evidence="4 14" id="KW-0812">Transmembrane</keyword>
<feature type="domain" description="Fibronectin type-III" evidence="17">
    <location>
        <begin position="1"/>
        <end position="96"/>
    </location>
</feature>
<dbReference type="PROSITE" id="PS50011">
    <property type="entry name" value="PROTEIN_KINASE_DOM"/>
    <property type="match status" value="1"/>
</dbReference>
<evidence type="ECO:0000256" key="5">
    <source>
        <dbReference type="ARBA" id="ARBA00022741"/>
    </source>
</evidence>
<gene>
    <name evidence="18" type="primary">Ephb2_0</name>
    <name evidence="18" type="ORF">STECAR_R06981</name>
</gene>
<keyword evidence="19" id="KW-1185">Reference proteome</keyword>
<dbReference type="PANTHER" id="PTHR46877">
    <property type="entry name" value="EPH RECEPTOR A5"/>
    <property type="match status" value="1"/>
</dbReference>
<evidence type="ECO:0000256" key="8">
    <source>
        <dbReference type="ARBA" id="ARBA00022989"/>
    </source>
</evidence>
<dbReference type="PRINTS" id="PR00109">
    <property type="entry name" value="TYRKINASE"/>
</dbReference>
<dbReference type="GO" id="GO:0005886">
    <property type="term" value="C:plasma membrane"/>
    <property type="evidence" value="ECO:0007669"/>
    <property type="project" value="TreeGrafter"/>
</dbReference>
<evidence type="ECO:0000256" key="6">
    <source>
        <dbReference type="ARBA" id="ARBA00022777"/>
    </source>
</evidence>
<dbReference type="InterPro" id="IPR017441">
    <property type="entry name" value="Protein_kinase_ATP_BS"/>
</dbReference>
<dbReference type="PROSITE" id="PS50853">
    <property type="entry name" value="FN3"/>
    <property type="match status" value="1"/>
</dbReference>
<organism evidence="18 19">
    <name type="scientific">Steatornis caripensis</name>
    <name type="common">Oilbird</name>
    <dbReference type="NCBI Taxonomy" id="48435"/>
    <lineage>
        <taxon>Eukaryota</taxon>
        <taxon>Metazoa</taxon>
        <taxon>Chordata</taxon>
        <taxon>Craniata</taxon>
        <taxon>Vertebrata</taxon>
        <taxon>Euteleostomi</taxon>
        <taxon>Archelosauria</taxon>
        <taxon>Archosauria</taxon>
        <taxon>Dinosauria</taxon>
        <taxon>Saurischia</taxon>
        <taxon>Theropoda</taxon>
        <taxon>Coelurosauria</taxon>
        <taxon>Aves</taxon>
        <taxon>Neognathae</taxon>
        <taxon>Neoaves</taxon>
        <taxon>Strisores</taxon>
        <taxon>Caprimulgiformes</taxon>
        <taxon>Steatornithidae</taxon>
        <taxon>Steatornis</taxon>
    </lineage>
</organism>
<keyword evidence="3" id="KW-0808">Transferase</keyword>
<dbReference type="PROSITE" id="PS00109">
    <property type="entry name" value="PROTEIN_KINASE_TYR"/>
    <property type="match status" value="1"/>
</dbReference>
<keyword evidence="9 14" id="KW-0472">Membrane</keyword>
<evidence type="ECO:0000256" key="10">
    <source>
        <dbReference type="ARBA" id="ARBA00023137"/>
    </source>
</evidence>
<evidence type="ECO:0000256" key="13">
    <source>
        <dbReference type="PROSITE-ProRule" id="PRU10141"/>
    </source>
</evidence>
<evidence type="ECO:0000256" key="7">
    <source>
        <dbReference type="ARBA" id="ARBA00022840"/>
    </source>
</evidence>
<evidence type="ECO:0000256" key="12">
    <source>
        <dbReference type="ARBA" id="ARBA00051243"/>
    </source>
</evidence>
<evidence type="ECO:0000313" key="19">
    <source>
        <dbReference type="Proteomes" id="UP000516988"/>
    </source>
</evidence>
<evidence type="ECO:0000313" key="18">
    <source>
        <dbReference type="EMBL" id="NWX41755.1"/>
    </source>
</evidence>
<dbReference type="Pfam" id="PF00041">
    <property type="entry name" value="fn3"/>
    <property type="match status" value="1"/>
</dbReference>
<dbReference type="SMART" id="SM00060">
    <property type="entry name" value="FN3"/>
    <property type="match status" value="1"/>
</dbReference>
<dbReference type="InterPro" id="IPR000719">
    <property type="entry name" value="Prot_kinase_dom"/>
</dbReference>
<dbReference type="SMART" id="SM00219">
    <property type="entry name" value="TyrKc"/>
    <property type="match status" value="1"/>
</dbReference>
<dbReference type="OrthoDB" id="4062651at2759"/>
<dbReference type="PANTHER" id="PTHR46877:SF11">
    <property type="entry name" value="EPHRIN TYPE-B RECEPTOR 2"/>
    <property type="match status" value="1"/>
</dbReference>
<dbReference type="FunFam" id="1.10.510.10:FF:000015">
    <property type="entry name" value="Ephrin type-B receptor 2"/>
    <property type="match status" value="1"/>
</dbReference>
<dbReference type="InterPro" id="IPR013783">
    <property type="entry name" value="Ig-like_fold"/>
</dbReference>
<comment type="catalytic activity">
    <reaction evidence="12">
        <text>L-tyrosyl-[protein] + ATP = O-phospho-L-tyrosyl-[protein] + ADP + H(+)</text>
        <dbReference type="Rhea" id="RHEA:10596"/>
        <dbReference type="Rhea" id="RHEA-COMP:10136"/>
        <dbReference type="Rhea" id="RHEA-COMP:20101"/>
        <dbReference type="ChEBI" id="CHEBI:15378"/>
        <dbReference type="ChEBI" id="CHEBI:30616"/>
        <dbReference type="ChEBI" id="CHEBI:46858"/>
        <dbReference type="ChEBI" id="CHEBI:61978"/>
        <dbReference type="ChEBI" id="CHEBI:456216"/>
        <dbReference type="EC" id="2.7.10.1"/>
    </reaction>
</comment>
<dbReference type="InterPro" id="IPR001660">
    <property type="entry name" value="SAM"/>
</dbReference>
<dbReference type="FunFam" id="2.60.40.10:FF:000110">
    <property type="entry name" value="Ephrin type-B receptor 2"/>
    <property type="match status" value="1"/>
</dbReference>
<dbReference type="Gene3D" id="1.10.150.50">
    <property type="entry name" value="Transcription Factor, Ets-1"/>
    <property type="match status" value="1"/>
</dbReference>
<dbReference type="CDD" id="cd05065">
    <property type="entry name" value="PTKc_EphR_B"/>
    <property type="match status" value="1"/>
</dbReference>
<dbReference type="PRINTS" id="PR00014">
    <property type="entry name" value="FNTYPEIII"/>
</dbReference>
<dbReference type="InterPro" id="IPR013761">
    <property type="entry name" value="SAM/pointed_sf"/>
</dbReference>
<dbReference type="GO" id="GO:0007411">
    <property type="term" value="P:axon guidance"/>
    <property type="evidence" value="ECO:0007669"/>
    <property type="project" value="TreeGrafter"/>
</dbReference>
<dbReference type="InterPro" id="IPR001245">
    <property type="entry name" value="Ser-Thr/Tyr_kinase_cat_dom"/>
</dbReference>
<dbReference type="CDD" id="cd09552">
    <property type="entry name" value="SAM_EPH-B2"/>
    <property type="match status" value="1"/>
</dbReference>
<dbReference type="InterPro" id="IPR027936">
    <property type="entry name" value="Eph_TM"/>
</dbReference>
<comment type="subcellular location">
    <subcellularLocation>
        <location evidence="1">Membrane</location>
        <topology evidence="1">Single-pass type I membrane protein</topology>
    </subcellularLocation>
</comment>
<keyword evidence="8 14" id="KW-1133">Transmembrane helix</keyword>
<dbReference type="GO" id="GO:0030425">
    <property type="term" value="C:dendrite"/>
    <property type="evidence" value="ECO:0007669"/>
    <property type="project" value="TreeGrafter"/>
</dbReference>
<keyword evidence="5 13" id="KW-0547">Nucleotide-binding</keyword>
<dbReference type="CDD" id="cd00063">
    <property type="entry name" value="FN3"/>
    <property type="match status" value="1"/>
</dbReference>
<evidence type="ECO:0000256" key="11">
    <source>
        <dbReference type="ARBA" id="ARBA00023170"/>
    </source>
</evidence>
<keyword evidence="10" id="KW-0829">Tyrosine-protein kinase</keyword>
<dbReference type="GO" id="GO:0005524">
    <property type="term" value="F:ATP binding"/>
    <property type="evidence" value="ECO:0007669"/>
    <property type="project" value="UniProtKB-UniRule"/>
</dbReference>
<dbReference type="SUPFAM" id="SSF49265">
    <property type="entry name" value="Fibronectin type III"/>
    <property type="match status" value="1"/>
</dbReference>
<dbReference type="SUPFAM" id="SSF56112">
    <property type="entry name" value="Protein kinase-like (PK-like)"/>
    <property type="match status" value="1"/>
</dbReference>
<dbReference type="Gene3D" id="2.60.40.10">
    <property type="entry name" value="Immunoglobulins"/>
    <property type="match status" value="1"/>
</dbReference>
<comment type="caution">
    <text evidence="18">The sequence shown here is derived from an EMBL/GenBank/DDBJ whole genome shotgun (WGS) entry which is preliminary data.</text>
</comment>
<dbReference type="InterPro" id="IPR036116">
    <property type="entry name" value="FN3_sf"/>
</dbReference>
<dbReference type="SMART" id="SM00454">
    <property type="entry name" value="SAM"/>
    <property type="match status" value="1"/>
</dbReference>
<dbReference type="Gene3D" id="3.30.200.20">
    <property type="entry name" value="Phosphorylase Kinase, domain 1"/>
    <property type="match status" value="1"/>
</dbReference>
<dbReference type="InterPro" id="IPR050449">
    <property type="entry name" value="Ephrin_rcpt_TKs"/>
</dbReference>
<evidence type="ECO:0000256" key="14">
    <source>
        <dbReference type="SAM" id="Phobius"/>
    </source>
</evidence>
<dbReference type="EMBL" id="VZSC01004079">
    <property type="protein sequence ID" value="NWX41755.1"/>
    <property type="molecule type" value="Genomic_DNA"/>
</dbReference>
<keyword evidence="11" id="KW-0675">Receptor</keyword>
<dbReference type="InterPro" id="IPR020635">
    <property type="entry name" value="Tyr_kinase_cat_dom"/>
</dbReference>
<dbReference type="InterPro" id="IPR003961">
    <property type="entry name" value="FN3_dom"/>
</dbReference>
<feature type="binding site" evidence="13">
    <location>
        <position position="236"/>
    </location>
    <ligand>
        <name>ATP</name>
        <dbReference type="ChEBI" id="CHEBI:30616"/>
    </ligand>
</feature>
<dbReference type="FunFam" id="1.10.150.50:FF:000001">
    <property type="entry name" value="Ephrin type-A receptor 5"/>
    <property type="match status" value="1"/>
</dbReference>
<dbReference type="InterPro" id="IPR008266">
    <property type="entry name" value="Tyr_kinase_AS"/>
</dbReference>
<dbReference type="InterPro" id="IPR011009">
    <property type="entry name" value="Kinase-like_dom_sf"/>
</dbReference>
<keyword evidence="6" id="KW-0418">Kinase</keyword>
<feature type="domain" description="SAM" evidence="16">
    <location>
        <begin position="496"/>
        <end position="560"/>
    </location>
</feature>
<dbReference type="FunFam" id="3.30.200.20:FF:000001">
    <property type="entry name" value="Ephrin type-A receptor 5"/>
    <property type="match status" value="1"/>
</dbReference>
<evidence type="ECO:0000256" key="4">
    <source>
        <dbReference type="ARBA" id="ARBA00022692"/>
    </source>
</evidence>
<evidence type="ECO:0000259" key="17">
    <source>
        <dbReference type="PROSITE" id="PS50853"/>
    </source>
</evidence>